<accession>A0AAF0CRX4</accession>
<keyword evidence="4" id="KW-0804">Transcription</keyword>
<name>A0AAF0CRX4_9BACT</name>
<dbReference type="InterPro" id="IPR028082">
    <property type="entry name" value="Peripla_BP_I"/>
</dbReference>
<proteinExistence type="predicted"/>
<organism evidence="6 7">
    <name type="scientific">Synoicihabitans lomoniglobus</name>
    <dbReference type="NCBI Taxonomy" id="2909285"/>
    <lineage>
        <taxon>Bacteria</taxon>
        <taxon>Pseudomonadati</taxon>
        <taxon>Verrucomicrobiota</taxon>
        <taxon>Opitutia</taxon>
        <taxon>Opitutales</taxon>
        <taxon>Opitutaceae</taxon>
        <taxon>Synoicihabitans</taxon>
    </lineage>
</organism>
<dbReference type="PANTHER" id="PTHR30146">
    <property type="entry name" value="LACI-RELATED TRANSCRIPTIONAL REPRESSOR"/>
    <property type="match status" value="1"/>
</dbReference>
<evidence type="ECO:0000313" key="6">
    <source>
        <dbReference type="EMBL" id="WED66977.1"/>
    </source>
</evidence>
<dbReference type="Pfam" id="PF13377">
    <property type="entry name" value="Peripla_BP_3"/>
    <property type="match status" value="1"/>
</dbReference>
<evidence type="ECO:0000256" key="3">
    <source>
        <dbReference type="ARBA" id="ARBA00023125"/>
    </source>
</evidence>
<sequence>MLLTDIAKQASVSPSTVSRAINQPDIVAPESLARIRAVMKKHDYTPAPVSRRRGPKTKKPSILNLGVWFVGAKADNPSLNWFQERMSAIQEVNPVSRVDLNMLFSNSPAELPRALADSKLDGVIIQGMAPSPEVMAKLAHIPCVWFMTRRSDDFPGDYVEPNNEENGRMAADYLAQRGHKTVAVLTTDPSYSANVRRVRAFLERAQELGLKATSVLGEDEPGVSYLEIAPLNSETESLVNRLVALKPRPTGLYLPVDHVAGAFFRALRSAGLQPRKDFDAILGNLNPVIYNNLEHHPAAIDINLSTLVRKVIDHLVWRIENPDATGRIGLSVSPTLRPAYEQD</sequence>
<keyword evidence="2" id="KW-0805">Transcription regulation</keyword>
<evidence type="ECO:0000259" key="5">
    <source>
        <dbReference type="PROSITE" id="PS50932"/>
    </source>
</evidence>
<dbReference type="RefSeq" id="WP_330929692.1">
    <property type="nucleotide sequence ID" value="NZ_CP119075.1"/>
</dbReference>
<dbReference type="AlphaFoldDB" id="A0AAF0CRX4"/>
<dbReference type="PROSITE" id="PS50932">
    <property type="entry name" value="HTH_LACI_2"/>
    <property type="match status" value="1"/>
</dbReference>
<evidence type="ECO:0000256" key="4">
    <source>
        <dbReference type="ARBA" id="ARBA00023163"/>
    </source>
</evidence>
<dbReference type="CDD" id="cd06267">
    <property type="entry name" value="PBP1_LacI_sugar_binding-like"/>
    <property type="match status" value="1"/>
</dbReference>
<dbReference type="SUPFAM" id="SSF53822">
    <property type="entry name" value="Periplasmic binding protein-like I"/>
    <property type="match status" value="1"/>
</dbReference>
<dbReference type="SMART" id="SM00354">
    <property type="entry name" value="HTH_LACI"/>
    <property type="match status" value="1"/>
</dbReference>
<dbReference type="EMBL" id="CP119075">
    <property type="protein sequence ID" value="WED66977.1"/>
    <property type="molecule type" value="Genomic_DNA"/>
</dbReference>
<dbReference type="InterPro" id="IPR000843">
    <property type="entry name" value="HTH_LacI"/>
</dbReference>
<protein>
    <submittedName>
        <fullName evidence="6">LacI family DNA-binding transcriptional regulator</fullName>
    </submittedName>
</protein>
<keyword evidence="7" id="KW-1185">Reference proteome</keyword>
<dbReference type="GO" id="GO:0000976">
    <property type="term" value="F:transcription cis-regulatory region binding"/>
    <property type="evidence" value="ECO:0007669"/>
    <property type="project" value="TreeGrafter"/>
</dbReference>
<dbReference type="Gene3D" id="3.40.50.2300">
    <property type="match status" value="2"/>
</dbReference>
<dbReference type="Proteomes" id="UP001218638">
    <property type="component" value="Chromosome"/>
</dbReference>
<evidence type="ECO:0000256" key="1">
    <source>
        <dbReference type="ARBA" id="ARBA00022491"/>
    </source>
</evidence>
<dbReference type="Gene3D" id="1.10.260.40">
    <property type="entry name" value="lambda repressor-like DNA-binding domains"/>
    <property type="match status" value="1"/>
</dbReference>
<dbReference type="InterPro" id="IPR010982">
    <property type="entry name" value="Lambda_DNA-bd_dom_sf"/>
</dbReference>
<dbReference type="KEGG" id="slom:PXH66_08955"/>
<dbReference type="InterPro" id="IPR046335">
    <property type="entry name" value="LacI/GalR-like_sensor"/>
</dbReference>
<reference evidence="6" key="1">
    <citation type="submission" date="2023-03" db="EMBL/GenBank/DDBJ databases">
        <title>Lomoglobus Profundus gen. nov., sp. nov., a novel member of the phylum Verrucomicrobia, isolated from deep-marine sediment of South China Sea.</title>
        <authorList>
            <person name="Ahmad T."/>
            <person name="Ishaq S.E."/>
            <person name="Wang F."/>
        </authorList>
    </citation>
    <scope>NUCLEOTIDE SEQUENCE</scope>
    <source>
        <strain evidence="6">LMO-M01</strain>
    </source>
</reference>
<dbReference type="GO" id="GO:0003700">
    <property type="term" value="F:DNA-binding transcription factor activity"/>
    <property type="evidence" value="ECO:0007669"/>
    <property type="project" value="TreeGrafter"/>
</dbReference>
<dbReference type="PANTHER" id="PTHR30146:SF148">
    <property type="entry name" value="HTH-TYPE TRANSCRIPTIONAL REPRESSOR PURR-RELATED"/>
    <property type="match status" value="1"/>
</dbReference>
<evidence type="ECO:0000256" key="2">
    <source>
        <dbReference type="ARBA" id="ARBA00023015"/>
    </source>
</evidence>
<dbReference type="SUPFAM" id="SSF47413">
    <property type="entry name" value="lambda repressor-like DNA-binding domains"/>
    <property type="match status" value="1"/>
</dbReference>
<dbReference type="CDD" id="cd01392">
    <property type="entry name" value="HTH_LacI"/>
    <property type="match status" value="1"/>
</dbReference>
<keyword evidence="1" id="KW-0678">Repressor</keyword>
<gene>
    <name evidence="6" type="ORF">PXH66_08955</name>
</gene>
<dbReference type="Pfam" id="PF00356">
    <property type="entry name" value="LacI"/>
    <property type="match status" value="1"/>
</dbReference>
<evidence type="ECO:0000313" key="7">
    <source>
        <dbReference type="Proteomes" id="UP001218638"/>
    </source>
</evidence>
<feature type="domain" description="HTH lacI-type" evidence="5">
    <location>
        <begin position="1"/>
        <end position="55"/>
    </location>
</feature>
<keyword evidence="3 6" id="KW-0238">DNA-binding</keyword>